<protein>
    <submittedName>
        <fullName evidence="2">Uncharacterized protein</fullName>
    </submittedName>
</protein>
<gene>
    <name evidence="2" type="ORF">B0I18_11166</name>
</gene>
<feature type="transmembrane region" description="Helical" evidence="1">
    <location>
        <begin position="43"/>
        <end position="61"/>
    </location>
</feature>
<keyword evidence="1" id="KW-1133">Transmembrane helix</keyword>
<dbReference type="Proteomes" id="UP000240572">
    <property type="component" value="Unassembled WGS sequence"/>
</dbReference>
<accession>A0A2P8CX15</accession>
<keyword evidence="1" id="KW-0812">Transmembrane</keyword>
<evidence type="ECO:0000313" key="3">
    <source>
        <dbReference type="Proteomes" id="UP000240572"/>
    </source>
</evidence>
<dbReference type="RefSeq" id="WP_106524757.1">
    <property type="nucleotide sequence ID" value="NZ_PYGD01000011.1"/>
</dbReference>
<name>A0A2P8CX15_9BACT</name>
<keyword evidence="3" id="KW-1185">Reference proteome</keyword>
<keyword evidence="1" id="KW-0472">Membrane</keyword>
<evidence type="ECO:0000313" key="2">
    <source>
        <dbReference type="EMBL" id="PSK89511.1"/>
    </source>
</evidence>
<dbReference type="AlphaFoldDB" id="A0A2P8CX15"/>
<organism evidence="2 3">
    <name type="scientific">Taibaiella chishuiensis</name>
    <dbReference type="NCBI Taxonomy" id="1434707"/>
    <lineage>
        <taxon>Bacteria</taxon>
        <taxon>Pseudomonadati</taxon>
        <taxon>Bacteroidota</taxon>
        <taxon>Chitinophagia</taxon>
        <taxon>Chitinophagales</taxon>
        <taxon>Chitinophagaceae</taxon>
        <taxon>Taibaiella</taxon>
    </lineage>
</organism>
<comment type="caution">
    <text evidence="2">The sequence shown here is derived from an EMBL/GenBank/DDBJ whole genome shotgun (WGS) entry which is preliminary data.</text>
</comment>
<reference evidence="2 3" key="1">
    <citation type="submission" date="2018-03" db="EMBL/GenBank/DDBJ databases">
        <title>Genomic Encyclopedia of Type Strains, Phase III (KMG-III): the genomes of soil and plant-associated and newly described type strains.</title>
        <authorList>
            <person name="Whitman W."/>
        </authorList>
    </citation>
    <scope>NUCLEOTIDE SEQUENCE [LARGE SCALE GENOMIC DNA]</scope>
    <source>
        <strain evidence="2 3">CGMCC 1.12700</strain>
    </source>
</reference>
<dbReference type="EMBL" id="PYGD01000011">
    <property type="protein sequence ID" value="PSK89511.1"/>
    <property type="molecule type" value="Genomic_DNA"/>
</dbReference>
<feature type="transmembrane region" description="Helical" evidence="1">
    <location>
        <begin position="12"/>
        <end position="31"/>
    </location>
</feature>
<sequence length="99" mass="11769">MKKIAQHITIRVLILLVPYLTFCFVFAENNYQRQAYDLDLVPLYLFFILMFALLVETVVLLFRNRAKFLANACILILLLLLYFVLPHYRVAQISDTFFF</sequence>
<dbReference type="OrthoDB" id="1261969at2"/>
<proteinExistence type="predicted"/>
<evidence type="ECO:0000256" key="1">
    <source>
        <dbReference type="SAM" id="Phobius"/>
    </source>
</evidence>
<feature type="transmembrane region" description="Helical" evidence="1">
    <location>
        <begin position="68"/>
        <end position="85"/>
    </location>
</feature>